<dbReference type="Pfam" id="PF05598">
    <property type="entry name" value="DUF772"/>
    <property type="match status" value="1"/>
</dbReference>
<dbReference type="RefSeq" id="WP_033006966.1">
    <property type="nucleotide sequence ID" value="NZ_CP061470.1"/>
</dbReference>
<keyword evidence="3" id="KW-1185">Reference proteome</keyword>
<organism evidence="2 3">
    <name type="scientific">Geobacillus zalihae</name>
    <dbReference type="NCBI Taxonomy" id="213419"/>
    <lineage>
        <taxon>Bacteria</taxon>
        <taxon>Bacillati</taxon>
        <taxon>Bacillota</taxon>
        <taxon>Bacilli</taxon>
        <taxon>Bacillales</taxon>
        <taxon>Anoxybacillaceae</taxon>
        <taxon>Geobacillus</taxon>
    </lineage>
</organism>
<dbReference type="EMBL" id="CP061470">
    <property type="protein sequence ID" value="QNU18941.1"/>
    <property type="molecule type" value="Genomic_DNA"/>
</dbReference>
<sequence>MISNWNSEHAWTYEIDPILEALFRYIDSLSLPETPYVTGRRPVSKKSLLKCFFLKTYFSIDSLRKLVRILQRFRCFQRACGLGEVPHLSTFSRAAKWFREQGFPVFHAQLLKEIERVFNELKSDGLEQPRWYGFHRYVLHVLCCILIHNFEFLL</sequence>
<reference evidence="2 3" key="1">
    <citation type="submission" date="2020-09" db="EMBL/GenBank/DDBJ databases">
        <title>Complete Geobacillus genomes through the use of hybrid genome assembly.</title>
        <authorList>
            <person name="Vera D.L."/>
            <person name="Venkateswaran K."/>
            <person name="Singh N.K."/>
            <person name="Landry K."/>
        </authorList>
    </citation>
    <scope>NUCLEOTIDE SEQUENCE [LARGE SCALE GENOMIC DNA]</scope>
    <source>
        <strain evidence="2 3">SURF-189</strain>
    </source>
</reference>
<dbReference type="InterPro" id="IPR008490">
    <property type="entry name" value="Transposase_InsH_N"/>
</dbReference>
<accession>A0A7H1RXF2</accession>
<evidence type="ECO:0000259" key="1">
    <source>
        <dbReference type="Pfam" id="PF05598"/>
    </source>
</evidence>
<dbReference type="Proteomes" id="UP000516388">
    <property type="component" value="Chromosome"/>
</dbReference>
<evidence type="ECO:0000313" key="3">
    <source>
        <dbReference type="Proteomes" id="UP000516388"/>
    </source>
</evidence>
<protein>
    <submittedName>
        <fullName evidence="2">Transposase</fullName>
    </submittedName>
</protein>
<dbReference type="KEGG" id="gza:IC807_04630"/>
<proteinExistence type="predicted"/>
<evidence type="ECO:0000313" key="2">
    <source>
        <dbReference type="EMBL" id="QNU18941.1"/>
    </source>
</evidence>
<dbReference type="AlphaFoldDB" id="A0A7H1RXF2"/>
<name>A0A7H1RXF2_9BACL</name>
<gene>
    <name evidence="2" type="ORF">IC807_04630</name>
</gene>
<feature type="domain" description="Transposase InsH N-terminal" evidence="1">
    <location>
        <begin position="18"/>
        <end position="94"/>
    </location>
</feature>